<proteinExistence type="predicted"/>
<dbReference type="Pfam" id="PF13435">
    <property type="entry name" value="Cytochrome_C554"/>
    <property type="match status" value="1"/>
</dbReference>
<sequence>MNTVKSALVLIVLSFCLSACVKDKYESSKGEVFHAGANTYVGSNNCIDCHKTETELWTGSHHDLAMQIANDSTVLGDFNNIKTEIDGVKYFFYKKQGDFFVHVEEIDNTETEYKISYAFGVTPLQQYLVDFGDGKKQVLRVTWDSVAHKWYHQYKGDKIEPHDWLHWTRSAQNWNTMCAECHSTNLKKNYDVDSDSFNTTYEEINVACESCHGPASNHVDWAKSDPEGGNSYIISSGEGQTQQMNLCAPCHARRVKLTPDLKPGETFENQYMVQNITPSFYHGDGQIDDEDYVYGSFKQSKMYDEGVTCTDCHNAHSLKLKFDDNRLCTQCHISSDYDTEKHHFHKANTASSLCINCHMTGKNYMGNDFRRDHSFRIPRPDQSVEYDTPNACVGCHEGKSNQWAANAIVTWYGSERADHFSDALLISSKANITANERVMLDHFINDLQYPEIARATVIENLNYETQESFNSLFKALQDSSAAIKFNALMKFRNMPRDLRKSTALKYMEDSLRLVRIGAAQIVIDIDIHDYDPKDQPIVEATMGELETMLFSNADFSSGRMQLGDYYMQKNDVTNAIKHYEVALEKDSLLIPVYSNMATAYALNNEHEKAEKTLDNWIKFEPEQGRPHYLKALLYFEMQKNDAAVTQLELAIRKNPNDTRSMYNLATYYYQENRDAKKAERFINKALRLEPENKDFKYLLALIYKNLGQVKRGQAILNELRSTT</sequence>
<reference evidence="5" key="2">
    <citation type="submission" date="2020-09" db="EMBL/GenBank/DDBJ databases">
        <authorList>
            <person name="Sun Q."/>
            <person name="Kim S."/>
        </authorList>
    </citation>
    <scope>NUCLEOTIDE SEQUENCE</scope>
    <source>
        <strain evidence="5">KCTC 12710</strain>
    </source>
</reference>
<dbReference type="Pfam" id="PF13432">
    <property type="entry name" value="TPR_16"/>
    <property type="match status" value="1"/>
</dbReference>
<dbReference type="SMART" id="SM00028">
    <property type="entry name" value="TPR"/>
    <property type="match status" value="4"/>
</dbReference>
<evidence type="ECO:0000313" key="6">
    <source>
        <dbReference type="Proteomes" id="UP000636004"/>
    </source>
</evidence>
<dbReference type="PROSITE" id="PS50005">
    <property type="entry name" value="TPR"/>
    <property type="match status" value="2"/>
</dbReference>
<feature type="chain" id="PRO_5037574661" description="Cytochrome c-552/4 domain-containing protein" evidence="3">
    <location>
        <begin position="22"/>
        <end position="723"/>
    </location>
</feature>
<dbReference type="SUPFAM" id="SSF48452">
    <property type="entry name" value="TPR-like"/>
    <property type="match status" value="1"/>
</dbReference>
<dbReference type="PANTHER" id="PTHR35038:SF8">
    <property type="entry name" value="C-TYPE POLYHEME CYTOCHROME OMCC"/>
    <property type="match status" value="1"/>
</dbReference>
<feature type="repeat" description="TPR" evidence="2">
    <location>
        <begin position="590"/>
        <end position="623"/>
    </location>
</feature>
<feature type="repeat" description="TPR" evidence="2">
    <location>
        <begin position="659"/>
        <end position="692"/>
    </location>
</feature>
<dbReference type="AlphaFoldDB" id="A0A918RCJ4"/>
<keyword evidence="6" id="KW-1185">Reference proteome</keyword>
<protein>
    <recommendedName>
        <fullName evidence="4">Cytochrome c-552/4 domain-containing protein</fullName>
    </recommendedName>
</protein>
<evidence type="ECO:0000313" key="5">
    <source>
        <dbReference type="EMBL" id="GGZ91742.1"/>
    </source>
</evidence>
<dbReference type="InterPro" id="IPR023155">
    <property type="entry name" value="Cyt_c-552/4"/>
</dbReference>
<dbReference type="InterPro" id="IPR051829">
    <property type="entry name" value="Multiheme_Cytochr_ET"/>
</dbReference>
<dbReference type="SUPFAM" id="SSF48695">
    <property type="entry name" value="Multiheme cytochromes"/>
    <property type="match status" value="1"/>
</dbReference>
<dbReference type="Gene3D" id="1.10.1130.10">
    <property type="entry name" value="Flavocytochrome C3, Chain A"/>
    <property type="match status" value="2"/>
</dbReference>
<accession>A0A918RCJ4</accession>
<comment type="caution">
    <text evidence="5">The sequence shown here is derived from an EMBL/GenBank/DDBJ whole genome shotgun (WGS) entry which is preliminary data.</text>
</comment>
<keyword evidence="1 3" id="KW-0732">Signal</keyword>
<evidence type="ECO:0000256" key="2">
    <source>
        <dbReference type="PROSITE-ProRule" id="PRU00339"/>
    </source>
</evidence>
<dbReference type="InterPro" id="IPR036280">
    <property type="entry name" value="Multihaem_cyt_sf"/>
</dbReference>
<name>A0A918RCJ4_9FLAO</name>
<dbReference type="InterPro" id="IPR011990">
    <property type="entry name" value="TPR-like_helical_dom_sf"/>
</dbReference>
<dbReference type="PANTHER" id="PTHR35038">
    <property type="entry name" value="DISSIMILATORY SULFITE REDUCTASE SIRA"/>
    <property type="match status" value="1"/>
</dbReference>
<organism evidence="5 6">
    <name type="scientific">Algibacter mikhailovii</name>
    <dbReference type="NCBI Taxonomy" id="425498"/>
    <lineage>
        <taxon>Bacteria</taxon>
        <taxon>Pseudomonadati</taxon>
        <taxon>Bacteroidota</taxon>
        <taxon>Flavobacteriia</taxon>
        <taxon>Flavobacteriales</taxon>
        <taxon>Flavobacteriaceae</taxon>
        <taxon>Algibacter</taxon>
    </lineage>
</organism>
<gene>
    <name evidence="5" type="ORF">GCM10007028_32710</name>
</gene>
<reference evidence="5" key="1">
    <citation type="journal article" date="2014" name="Int. J. Syst. Evol. Microbiol.">
        <title>Complete genome sequence of Corynebacterium casei LMG S-19264T (=DSM 44701T), isolated from a smear-ripened cheese.</title>
        <authorList>
            <consortium name="US DOE Joint Genome Institute (JGI-PGF)"/>
            <person name="Walter F."/>
            <person name="Albersmeier A."/>
            <person name="Kalinowski J."/>
            <person name="Ruckert C."/>
        </authorList>
    </citation>
    <scope>NUCLEOTIDE SEQUENCE</scope>
    <source>
        <strain evidence="5">KCTC 12710</strain>
    </source>
</reference>
<dbReference type="Gene3D" id="1.25.40.10">
    <property type="entry name" value="Tetratricopeptide repeat domain"/>
    <property type="match status" value="1"/>
</dbReference>
<dbReference type="Proteomes" id="UP000636004">
    <property type="component" value="Unassembled WGS sequence"/>
</dbReference>
<feature type="signal peptide" evidence="3">
    <location>
        <begin position="1"/>
        <end position="21"/>
    </location>
</feature>
<feature type="domain" description="Cytochrome c-552/4" evidence="4">
    <location>
        <begin position="172"/>
        <end position="213"/>
    </location>
</feature>
<dbReference type="RefSeq" id="WP_189362512.1">
    <property type="nucleotide sequence ID" value="NZ_BMWZ01000009.1"/>
</dbReference>
<dbReference type="EMBL" id="BMWZ01000009">
    <property type="protein sequence ID" value="GGZ91742.1"/>
    <property type="molecule type" value="Genomic_DNA"/>
</dbReference>
<dbReference type="InterPro" id="IPR019734">
    <property type="entry name" value="TPR_rpt"/>
</dbReference>
<evidence type="ECO:0000259" key="4">
    <source>
        <dbReference type="Pfam" id="PF13435"/>
    </source>
</evidence>
<evidence type="ECO:0000256" key="1">
    <source>
        <dbReference type="ARBA" id="ARBA00022729"/>
    </source>
</evidence>
<evidence type="ECO:0000256" key="3">
    <source>
        <dbReference type="SAM" id="SignalP"/>
    </source>
</evidence>
<keyword evidence="2" id="KW-0802">TPR repeat</keyword>